<evidence type="ECO:0000256" key="3">
    <source>
        <dbReference type="PROSITE-ProRule" id="PRU00708"/>
    </source>
</evidence>
<dbReference type="SUPFAM" id="SSF48452">
    <property type="entry name" value="TPR-like"/>
    <property type="match status" value="1"/>
</dbReference>
<feature type="repeat" description="PPR" evidence="3">
    <location>
        <begin position="413"/>
        <end position="447"/>
    </location>
</feature>
<dbReference type="GO" id="GO:0003723">
    <property type="term" value="F:RNA binding"/>
    <property type="evidence" value="ECO:0007669"/>
    <property type="project" value="InterPro"/>
</dbReference>
<dbReference type="PANTHER" id="PTHR47926:SF358">
    <property type="entry name" value="PENTATRICOPEPTIDE REPEAT-CONTAINING PROTEIN-RELATED"/>
    <property type="match status" value="1"/>
</dbReference>
<dbReference type="GO" id="GO:0008270">
    <property type="term" value="F:zinc ion binding"/>
    <property type="evidence" value="ECO:0007669"/>
    <property type="project" value="InterPro"/>
</dbReference>
<dbReference type="Pfam" id="PF01535">
    <property type="entry name" value="PPR"/>
    <property type="match status" value="6"/>
</dbReference>
<dbReference type="Pfam" id="PF20431">
    <property type="entry name" value="E_motif"/>
    <property type="match status" value="1"/>
</dbReference>
<dbReference type="InterPro" id="IPR002885">
    <property type="entry name" value="PPR_rpt"/>
</dbReference>
<protein>
    <submittedName>
        <fullName evidence="5">Pentatricopeptide repeat-containing protein</fullName>
    </submittedName>
</protein>
<gene>
    <name evidence="5" type="ORF">QJS04_geneDACA021865</name>
</gene>
<feature type="repeat" description="PPR" evidence="3">
    <location>
        <begin position="182"/>
        <end position="216"/>
    </location>
</feature>
<evidence type="ECO:0000256" key="1">
    <source>
        <dbReference type="ARBA" id="ARBA00006643"/>
    </source>
</evidence>
<keyword evidence="2" id="KW-0677">Repeat</keyword>
<reference evidence="5" key="1">
    <citation type="journal article" date="2023" name="Nat. Commun.">
        <title>Diploid and tetraploid genomes of Acorus and the evolution of monocots.</title>
        <authorList>
            <person name="Ma L."/>
            <person name="Liu K.W."/>
            <person name="Li Z."/>
            <person name="Hsiao Y.Y."/>
            <person name="Qi Y."/>
            <person name="Fu T."/>
            <person name="Tang G.D."/>
            <person name="Zhang D."/>
            <person name="Sun W.H."/>
            <person name="Liu D.K."/>
            <person name="Li Y."/>
            <person name="Chen G.Z."/>
            <person name="Liu X.D."/>
            <person name="Liao X.Y."/>
            <person name="Jiang Y.T."/>
            <person name="Yu X."/>
            <person name="Hao Y."/>
            <person name="Huang J."/>
            <person name="Zhao X.W."/>
            <person name="Ke S."/>
            <person name="Chen Y.Y."/>
            <person name="Wu W.L."/>
            <person name="Hsu J.L."/>
            <person name="Lin Y.F."/>
            <person name="Huang M.D."/>
            <person name="Li C.Y."/>
            <person name="Huang L."/>
            <person name="Wang Z.W."/>
            <person name="Zhao X."/>
            <person name="Zhong W.Y."/>
            <person name="Peng D.H."/>
            <person name="Ahmad S."/>
            <person name="Lan S."/>
            <person name="Zhang J.S."/>
            <person name="Tsai W.C."/>
            <person name="Van de Peer Y."/>
            <person name="Liu Z.J."/>
        </authorList>
    </citation>
    <scope>NUCLEOTIDE SEQUENCE</scope>
    <source>
        <strain evidence="5">SCP</strain>
    </source>
</reference>
<dbReference type="FunFam" id="1.25.40.10:FF:000184">
    <property type="entry name" value="Pentatricopeptide repeat-containing protein, chloroplastic"/>
    <property type="match status" value="1"/>
</dbReference>
<reference evidence="5" key="2">
    <citation type="submission" date="2023-06" db="EMBL/GenBank/DDBJ databases">
        <authorList>
            <person name="Ma L."/>
            <person name="Liu K.-W."/>
            <person name="Li Z."/>
            <person name="Hsiao Y.-Y."/>
            <person name="Qi Y."/>
            <person name="Fu T."/>
            <person name="Tang G."/>
            <person name="Zhang D."/>
            <person name="Sun W.-H."/>
            <person name="Liu D.-K."/>
            <person name="Li Y."/>
            <person name="Chen G.-Z."/>
            <person name="Liu X.-D."/>
            <person name="Liao X.-Y."/>
            <person name="Jiang Y.-T."/>
            <person name="Yu X."/>
            <person name="Hao Y."/>
            <person name="Huang J."/>
            <person name="Zhao X.-W."/>
            <person name="Ke S."/>
            <person name="Chen Y.-Y."/>
            <person name="Wu W.-L."/>
            <person name="Hsu J.-L."/>
            <person name="Lin Y.-F."/>
            <person name="Huang M.-D."/>
            <person name="Li C.-Y."/>
            <person name="Huang L."/>
            <person name="Wang Z.-W."/>
            <person name="Zhao X."/>
            <person name="Zhong W.-Y."/>
            <person name="Peng D.-H."/>
            <person name="Ahmad S."/>
            <person name="Lan S."/>
            <person name="Zhang J.-S."/>
            <person name="Tsai W.-C."/>
            <person name="Van De Peer Y."/>
            <person name="Liu Z.-J."/>
        </authorList>
    </citation>
    <scope>NUCLEOTIDE SEQUENCE</scope>
    <source>
        <strain evidence="5">SCP</strain>
        <tissue evidence="5">Leaves</tissue>
    </source>
</reference>
<dbReference type="InterPro" id="IPR032867">
    <property type="entry name" value="DYW_dom"/>
</dbReference>
<evidence type="ECO:0000256" key="2">
    <source>
        <dbReference type="ARBA" id="ARBA00022737"/>
    </source>
</evidence>
<evidence type="ECO:0000259" key="4">
    <source>
        <dbReference type="Pfam" id="PF14432"/>
    </source>
</evidence>
<dbReference type="NCBIfam" id="TIGR00756">
    <property type="entry name" value="PPR"/>
    <property type="match status" value="6"/>
</dbReference>
<dbReference type="Pfam" id="PF14432">
    <property type="entry name" value="DYW_deaminase"/>
    <property type="match status" value="1"/>
</dbReference>
<feature type="repeat" description="PPR" evidence="3">
    <location>
        <begin position="279"/>
        <end position="309"/>
    </location>
</feature>
<dbReference type="InterPro" id="IPR046960">
    <property type="entry name" value="PPR_At4g14850-like_plant"/>
</dbReference>
<dbReference type="EMBL" id="JAUJYN010000007">
    <property type="protein sequence ID" value="KAK1267121.1"/>
    <property type="molecule type" value="Genomic_DNA"/>
</dbReference>
<organism evidence="5 6">
    <name type="scientific">Acorus gramineus</name>
    <name type="common">Dwarf sweet flag</name>
    <dbReference type="NCBI Taxonomy" id="55184"/>
    <lineage>
        <taxon>Eukaryota</taxon>
        <taxon>Viridiplantae</taxon>
        <taxon>Streptophyta</taxon>
        <taxon>Embryophyta</taxon>
        <taxon>Tracheophyta</taxon>
        <taxon>Spermatophyta</taxon>
        <taxon>Magnoliopsida</taxon>
        <taxon>Liliopsida</taxon>
        <taxon>Acoraceae</taxon>
        <taxon>Acorus</taxon>
    </lineage>
</organism>
<dbReference type="FunFam" id="1.25.40.10:FF:000348">
    <property type="entry name" value="Pentatricopeptide repeat-containing protein chloroplastic"/>
    <property type="match status" value="1"/>
</dbReference>
<evidence type="ECO:0000313" key="5">
    <source>
        <dbReference type="EMBL" id="KAK1267121.1"/>
    </source>
</evidence>
<dbReference type="GO" id="GO:0009451">
    <property type="term" value="P:RNA modification"/>
    <property type="evidence" value="ECO:0007669"/>
    <property type="project" value="InterPro"/>
</dbReference>
<keyword evidence="6" id="KW-1185">Reference proteome</keyword>
<feature type="domain" description="DYW" evidence="4">
    <location>
        <begin position="635"/>
        <end position="721"/>
    </location>
</feature>
<dbReference type="Gene3D" id="1.25.40.10">
    <property type="entry name" value="Tetratricopeptide repeat domain"/>
    <property type="match status" value="4"/>
</dbReference>
<dbReference type="FunFam" id="1.25.40.10:FF:000333">
    <property type="entry name" value="Pentatricopeptide repeat-containing protein"/>
    <property type="match status" value="1"/>
</dbReference>
<accession>A0AAV9AS89</accession>
<dbReference type="InterPro" id="IPR011990">
    <property type="entry name" value="TPR-like_helical_dom_sf"/>
</dbReference>
<feature type="repeat" description="PPR" evidence="3">
    <location>
        <begin position="312"/>
        <end position="346"/>
    </location>
</feature>
<feature type="repeat" description="PPR" evidence="3">
    <location>
        <begin position="50"/>
        <end position="84"/>
    </location>
</feature>
<dbReference type="PANTHER" id="PTHR47926">
    <property type="entry name" value="PENTATRICOPEPTIDE REPEAT-CONTAINING PROTEIN"/>
    <property type="match status" value="1"/>
</dbReference>
<comment type="caution">
    <text evidence="5">The sequence shown here is derived from an EMBL/GenBank/DDBJ whole genome shotgun (WGS) entry which is preliminary data.</text>
</comment>
<dbReference type="Pfam" id="PF13041">
    <property type="entry name" value="PPR_2"/>
    <property type="match status" value="3"/>
</dbReference>
<dbReference type="InterPro" id="IPR046848">
    <property type="entry name" value="E_motif"/>
</dbReference>
<evidence type="ECO:0000313" key="6">
    <source>
        <dbReference type="Proteomes" id="UP001179952"/>
    </source>
</evidence>
<sequence>MPRRPPNPNDHLLRPSSSSIIRLVKSVANLDEPPNPPYLLHLFRQIPTPTTFLWNIVIRALFRGSSPLDSLRLYDQMRKRSVSPDAHTFKYSFKACGAGSLIKEGKSIHSDCVRRFAETDALIANSLMQMYVEFGEIGDARRVFDSIVTKDVVSWTTILNGCLKSGAVDEAVKVFDAMPERNVVSWTIMVSGFAKIGLSGEAIGFFKRMVEEGVKPDEVSIVSVLSACARSKDLETGEWVHRLCGNKGELTAVALVDMYAKCGNMESARRVFESADRRVTPAWNALIDGYCKSGDLESAQSLFDRMDHQRRDVVTFNSMITGYIHGGRFKEALRFFKEVQRLGLRPDNFTIVGFLTACTSLGALDQGRALHAYIVTSPIKNDVYIETALLDMYAKCGHIDHATAVFARMQCKDRQAFTAMISGLAVHGEGESALTHFDSMIEQGIRPNGVAYIAVLSACSHSNLVEEGRKRFKEMKSIHHIEPEIEHYGCMVDLLGRGGRLKEAEDLIQTMPIEPNSVIWASLLNACRVYNDVELAEKAAKKLIELEPDEDGAYVLMRNVYTRARRRAEAANVRRLMEAKGVRKMKGWSSIVVDGAVHEFVSGEASHPEMERIRAKMEEVEGRLRSEGYVAEGAGEVWMDVTEEEKEGVVCAHSERLAVAFGLVRLGSDATIRVMKSLRICGDCHSAIKMVSRIYAREVVVRDRSRFHRFRDGVCSCNDFW</sequence>
<proteinExistence type="inferred from homology"/>
<comment type="similarity">
    <text evidence="1">Belongs to the PPR family. PCMP-H subfamily.</text>
</comment>
<dbReference type="PROSITE" id="PS51375">
    <property type="entry name" value="PPR"/>
    <property type="match status" value="6"/>
</dbReference>
<dbReference type="Proteomes" id="UP001179952">
    <property type="component" value="Unassembled WGS sequence"/>
</dbReference>
<name>A0AAV9AS89_ACOGR</name>
<feature type="repeat" description="PPR" evidence="3">
    <location>
        <begin position="151"/>
        <end position="181"/>
    </location>
</feature>
<dbReference type="AlphaFoldDB" id="A0AAV9AS89"/>